<dbReference type="SUPFAM" id="SSF48371">
    <property type="entry name" value="ARM repeat"/>
    <property type="match status" value="1"/>
</dbReference>
<dbReference type="InParanoid" id="F6ZGK8"/>
<dbReference type="FunCoup" id="F6ZGK8">
    <property type="interactions" value="30"/>
</dbReference>
<dbReference type="Proteomes" id="UP000008144">
    <property type="component" value="Chromosome 8"/>
</dbReference>
<dbReference type="InterPro" id="IPR016024">
    <property type="entry name" value="ARM-type_fold"/>
</dbReference>
<dbReference type="OMA" id="RRTEYIY"/>
<sequence>MSKQFIACIKLIRNHKGKLQLVAITATGCVFGYGCYYANVKFREKLNIPSNVIENERAKASVYIHNKYFNKRHHDNPNVGYFSGNTRQTIKEIFPAPLARLILLVDRKSVDLAEDYISPWSVLREAYSRNKQIRLNAVEKMAAYTEWSDAEYRTIAQALDSTTLVGLARTNNVDDRFFLPPPELPQKVKNSDTEDLLRELLIKLPQKDVEKCVQYFTSGALTIFLNALSFYQGGLWCFGGNGLNYTRDITPQEEVESFCLQALVKHSKFEEHCEAMVKLGVLPLLQRIRKLRPNSPKIQRNIVRTISNICLYEKLHPQIHQSGWITLLAEISKSGHASLRTQASRGLANLDRDALKDKFNDGVYVLYPKLRSKLKPEADIVFIHGLMGGAFYSWRQQDGVSGAENTTDCWPEDWLPRDLPGCRVMCVEYDTNLSDWMNRCPHEPERHTISYRSRHIMDKVLAAGIGDRPIVWVAHSMGGLIIKHMLSDARENPKKYGKILKKTKHRGVVFYSTPHFGSQLANYSRKVRRLLFPSVEVMELSHDSPKLKQLNINLQELVELDKIKVMNFGEMQATDIGLGPRIRLHIVPPESADSGIGEFILADKDHLNICKPQSRHSSIYQQTVAFIRSCVTPKRPGEE</sequence>
<keyword evidence="7 16" id="KW-1133">Transmembrane helix</keyword>
<organism evidence="17 18">
    <name type="scientific">Ciona intestinalis</name>
    <name type="common">Transparent sea squirt</name>
    <name type="synonym">Ascidia intestinalis</name>
    <dbReference type="NCBI Taxonomy" id="7719"/>
    <lineage>
        <taxon>Eukaryota</taxon>
        <taxon>Metazoa</taxon>
        <taxon>Chordata</taxon>
        <taxon>Tunicata</taxon>
        <taxon>Ascidiacea</taxon>
        <taxon>Phlebobranchia</taxon>
        <taxon>Cionidae</taxon>
        <taxon>Ciona</taxon>
    </lineage>
</organism>
<evidence type="ECO:0000256" key="12">
    <source>
        <dbReference type="ARBA" id="ARBA00023264"/>
    </source>
</evidence>
<evidence type="ECO:0000256" key="2">
    <source>
        <dbReference type="ARBA" id="ARBA00004173"/>
    </source>
</evidence>
<keyword evidence="5 16" id="KW-0812">Transmembrane</keyword>
<dbReference type="Ensembl" id="ENSCINT00000024751.2">
    <property type="protein sequence ID" value="ENSCINP00000024505.2"/>
    <property type="gene ID" value="ENSCING00000013310.2"/>
</dbReference>
<dbReference type="InterPro" id="IPR011989">
    <property type="entry name" value="ARM-like"/>
</dbReference>
<evidence type="ECO:0000256" key="4">
    <source>
        <dbReference type="ARBA" id="ARBA00022516"/>
    </source>
</evidence>
<evidence type="ECO:0000256" key="1">
    <source>
        <dbReference type="ARBA" id="ARBA00004167"/>
    </source>
</evidence>
<evidence type="ECO:0000313" key="18">
    <source>
        <dbReference type="Proteomes" id="UP000008144"/>
    </source>
</evidence>
<evidence type="ECO:0000256" key="3">
    <source>
        <dbReference type="ARBA" id="ARBA00004240"/>
    </source>
</evidence>
<keyword evidence="8" id="KW-0443">Lipid metabolism</keyword>
<dbReference type="HOGENOM" id="CLU_023317_1_0_1"/>
<comment type="similarity">
    <text evidence="13">Belongs to the SERAC1 family.</text>
</comment>
<dbReference type="GO" id="GO:0005783">
    <property type="term" value="C:endoplasmic reticulum"/>
    <property type="evidence" value="ECO:0007669"/>
    <property type="project" value="UniProtKB-SubCell"/>
</dbReference>
<reference evidence="17" key="4">
    <citation type="submission" date="2025-09" db="UniProtKB">
        <authorList>
            <consortium name="Ensembl"/>
        </authorList>
    </citation>
    <scope>IDENTIFICATION</scope>
</reference>
<dbReference type="EMBL" id="EAAA01002619">
    <property type="status" value="NOT_ANNOTATED_CDS"/>
    <property type="molecule type" value="Genomic_DNA"/>
</dbReference>
<keyword evidence="12" id="KW-1208">Phospholipid metabolism</keyword>
<keyword evidence="11" id="KW-0594">Phospholipid biosynthesis</keyword>
<dbReference type="STRING" id="7719.ENSCINP00000024505"/>
<reference evidence="18" key="1">
    <citation type="journal article" date="2002" name="Science">
        <title>The draft genome of Ciona intestinalis: insights into chordate and vertebrate origins.</title>
        <authorList>
            <person name="Dehal P."/>
            <person name="Satou Y."/>
            <person name="Campbell R.K."/>
            <person name="Chapman J."/>
            <person name="Degnan B."/>
            <person name="De Tomaso A."/>
            <person name="Davidson B."/>
            <person name="Di Gregorio A."/>
            <person name="Gelpke M."/>
            <person name="Goodstein D.M."/>
            <person name="Harafuji N."/>
            <person name="Hastings K.E."/>
            <person name="Ho I."/>
            <person name="Hotta K."/>
            <person name="Huang W."/>
            <person name="Kawashima T."/>
            <person name="Lemaire P."/>
            <person name="Martinez D."/>
            <person name="Meinertzhagen I.A."/>
            <person name="Necula S."/>
            <person name="Nonaka M."/>
            <person name="Putnam N."/>
            <person name="Rash S."/>
            <person name="Saiga H."/>
            <person name="Satake M."/>
            <person name="Terry A."/>
            <person name="Yamada L."/>
            <person name="Wang H.G."/>
            <person name="Awazu S."/>
            <person name="Azumi K."/>
            <person name="Boore J."/>
            <person name="Branno M."/>
            <person name="Chin-Bow S."/>
            <person name="DeSantis R."/>
            <person name="Doyle S."/>
            <person name="Francino P."/>
            <person name="Keys D.N."/>
            <person name="Haga S."/>
            <person name="Hayashi H."/>
            <person name="Hino K."/>
            <person name="Imai K.S."/>
            <person name="Inaba K."/>
            <person name="Kano S."/>
            <person name="Kobayashi K."/>
            <person name="Kobayashi M."/>
            <person name="Lee B.I."/>
            <person name="Makabe K.W."/>
            <person name="Manohar C."/>
            <person name="Matassi G."/>
            <person name="Medina M."/>
            <person name="Mochizuki Y."/>
            <person name="Mount S."/>
            <person name="Morishita T."/>
            <person name="Miura S."/>
            <person name="Nakayama A."/>
            <person name="Nishizaka S."/>
            <person name="Nomoto H."/>
            <person name="Ohta F."/>
            <person name="Oishi K."/>
            <person name="Rigoutsos I."/>
            <person name="Sano M."/>
            <person name="Sasaki A."/>
            <person name="Sasakura Y."/>
            <person name="Shoguchi E."/>
            <person name="Shin-i T."/>
            <person name="Spagnuolo A."/>
            <person name="Stainier D."/>
            <person name="Suzuki M.M."/>
            <person name="Tassy O."/>
            <person name="Takatori N."/>
            <person name="Tokuoka M."/>
            <person name="Yagi K."/>
            <person name="Yoshizaki F."/>
            <person name="Wada S."/>
            <person name="Zhang C."/>
            <person name="Hyatt P.D."/>
            <person name="Larimer F."/>
            <person name="Detter C."/>
            <person name="Doggett N."/>
            <person name="Glavina T."/>
            <person name="Hawkins T."/>
            <person name="Richardson P."/>
            <person name="Lucas S."/>
            <person name="Kohara Y."/>
            <person name="Levine M."/>
            <person name="Satoh N."/>
            <person name="Rokhsar D.S."/>
        </authorList>
    </citation>
    <scope>NUCLEOTIDE SEQUENCE [LARGE SCALE GENOMIC DNA]</scope>
</reference>
<dbReference type="PANTHER" id="PTHR48182:SF2">
    <property type="entry name" value="PROTEIN SERAC1"/>
    <property type="match status" value="1"/>
</dbReference>
<keyword evidence="18" id="KW-1185">Reference proteome</keyword>
<evidence type="ECO:0000256" key="14">
    <source>
        <dbReference type="ARBA" id="ARBA00040991"/>
    </source>
</evidence>
<evidence type="ECO:0000256" key="13">
    <source>
        <dbReference type="ARBA" id="ARBA00038024"/>
    </source>
</evidence>
<dbReference type="AlphaFoldDB" id="F6ZGK8"/>
<dbReference type="PROSITE" id="PS51257">
    <property type="entry name" value="PROKAR_LIPOPROTEIN"/>
    <property type="match status" value="1"/>
</dbReference>
<proteinExistence type="inferred from homology"/>
<evidence type="ECO:0000256" key="10">
    <source>
        <dbReference type="ARBA" id="ARBA00023136"/>
    </source>
</evidence>
<name>F6ZGK8_CIOIN</name>
<dbReference type="GO" id="GO:0008654">
    <property type="term" value="P:phospholipid biosynthetic process"/>
    <property type="evidence" value="ECO:0007669"/>
    <property type="project" value="UniProtKB-KW"/>
</dbReference>
<protein>
    <recommendedName>
        <fullName evidence="14">Protein SERAC1</fullName>
    </recommendedName>
    <alternativeName>
        <fullName evidence="15">Serine active site-containing protein 1</fullName>
    </alternativeName>
</protein>
<keyword evidence="9" id="KW-0496">Mitochondrion</keyword>
<dbReference type="Gene3D" id="1.25.10.10">
    <property type="entry name" value="Leucine-rich Repeat Variant"/>
    <property type="match status" value="1"/>
</dbReference>
<dbReference type="Gene3D" id="3.40.50.1820">
    <property type="entry name" value="alpha/beta hydrolase"/>
    <property type="match status" value="1"/>
</dbReference>
<dbReference type="PANTHER" id="PTHR48182">
    <property type="entry name" value="PROTEIN SERAC1"/>
    <property type="match status" value="1"/>
</dbReference>
<evidence type="ECO:0000256" key="11">
    <source>
        <dbReference type="ARBA" id="ARBA00023209"/>
    </source>
</evidence>
<evidence type="ECO:0000256" key="8">
    <source>
        <dbReference type="ARBA" id="ARBA00023098"/>
    </source>
</evidence>
<evidence type="ECO:0000313" key="17">
    <source>
        <dbReference type="Ensembl" id="ENSCINP00000024505.2"/>
    </source>
</evidence>
<keyword evidence="10 16" id="KW-0472">Membrane</keyword>
<dbReference type="GO" id="GO:0005739">
    <property type="term" value="C:mitochondrion"/>
    <property type="evidence" value="ECO:0007669"/>
    <property type="project" value="UniProtKB-SubCell"/>
</dbReference>
<feature type="transmembrane region" description="Helical" evidence="16">
    <location>
        <begin position="21"/>
        <end position="39"/>
    </location>
</feature>
<reference evidence="17" key="2">
    <citation type="journal article" date="2008" name="Genome Biol.">
        <title>Improved genome assembly and evidence-based global gene model set for the chordate Ciona intestinalis: new insight into intron and operon populations.</title>
        <authorList>
            <person name="Satou Y."/>
            <person name="Mineta K."/>
            <person name="Ogasawara M."/>
            <person name="Sasakura Y."/>
            <person name="Shoguchi E."/>
            <person name="Ueno K."/>
            <person name="Yamada L."/>
            <person name="Matsumoto J."/>
            <person name="Wasserscheid J."/>
            <person name="Dewar K."/>
            <person name="Wiley G.B."/>
            <person name="Macmil S.L."/>
            <person name="Roe B.A."/>
            <person name="Zeller R.W."/>
            <person name="Hastings K.E."/>
            <person name="Lemaire P."/>
            <person name="Lindquist E."/>
            <person name="Endo T."/>
            <person name="Hotta K."/>
            <person name="Inaba K."/>
        </authorList>
    </citation>
    <scope>NUCLEOTIDE SEQUENCE [LARGE SCALE GENOMIC DNA]</scope>
    <source>
        <strain evidence="17">wild type</strain>
    </source>
</reference>
<reference evidence="17" key="3">
    <citation type="submission" date="2025-08" db="UniProtKB">
        <authorList>
            <consortium name="Ensembl"/>
        </authorList>
    </citation>
    <scope>IDENTIFICATION</scope>
</reference>
<dbReference type="GeneTree" id="ENSGT00390000003560"/>
<evidence type="ECO:0000256" key="16">
    <source>
        <dbReference type="SAM" id="Phobius"/>
    </source>
</evidence>
<dbReference type="SUPFAM" id="SSF53474">
    <property type="entry name" value="alpha/beta-Hydrolases"/>
    <property type="match status" value="1"/>
</dbReference>
<evidence type="ECO:0000256" key="9">
    <source>
        <dbReference type="ARBA" id="ARBA00023128"/>
    </source>
</evidence>
<evidence type="ECO:0000256" key="6">
    <source>
        <dbReference type="ARBA" id="ARBA00022824"/>
    </source>
</evidence>
<dbReference type="InterPro" id="IPR029058">
    <property type="entry name" value="AB_hydrolase_fold"/>
</dbReference>
<accession>F6ZGK8</accession>
<dbReference type="InterPro" id="IPR052374">
    <property type="entry name" value="SERAC1"/>
</dbReference>
<evidence type="ECO:0000256" key="5">
    <source>
        <dbReference type="ARBA" id="ARBA00022692"/>
    </source>
</evidence>
<keyword evidence="6" id="KW-0256">Endoplasmic reticulum</keyword>
<evidence type="ECO:0000256" key="7">
    <source>
        <dbReference type="ARBA" id="ARBA00022989"/>
    </source>
</evidence>
<comment type="subcellular location">
    <subcellularLocation>
        <location evidence="3">Endoplasmic reticulum</location>
    </subcellularLocation>
    <subcellularLocation>
        <location evidence="1">Membrane</location>
        <topology evidence="1">Single-pass membrane protein</topology>
    </subcellularLocation>
    <subcellularLocation>
        <location evidence="2">Mitochondrion</location>
    </subcellularLocation>
</comment>
<evidence type="ECO:0000256" key="15">
    <source>
        <dbReference type="ARBA" id="ARBA00041701"/>
    </source>
</evidence>
<keyword evidence="4" id="KW-0444">Lipid biosynthesis</keyword>
<dbReference type="GO" id="GO:0016020">
    <property type="term" value="C:membrane"/>
    <property type="evidence" value="ECO:0007669"/>
    <property type="project" value="UniProtKB-SubCell"/>
</dbReference>